<evidence type="ECO:0000259" key="11">
    <source>
        <dbReference type="PROSITE" id="PS51706"/>
    </source>
</evidence>
<dbReference type="GO" id="GO:0046872">
    <property type="term" value="F:metal ion binding"/>
    <property type="evidence" value="ECO:0007669"/>
    <property type="project" value="UniProtKB-KW"/>
</dbReference>
<dbReference type="InterPro" id="IPR006073">
    <property type="entry name" value="GTP-bd"/>
</dbReference>
<evidence type="ECO:0000256" key="2">
    <source>
        <dbReference type="ARBA" id="ARBA00009638"/>
    </source>
</evidence>
<evidence type="ECO:0000313" key="13">
    <source>
        <dbReference type="Proteomes" id="UP000823928"/>
    </source>
</evidence>
<dbReference type="GO" id="GO:0000917">
    <property type="term" value="P:division septum assembly"/>
    <property type="evidence" value="ECO:0007669"/>
    <property type="project" value="UniProtKB-KW"/>
</dbReference>
<dbReference type="GO" id="GO:0005829">
    <property type="term" value="C:cytosol"/>
    <property type="evidence" value="ECO:0007669"/>
    <property type="project" value="TreeGrafter"/>
</dbReference>
<dbReference type="AlphaFoldDB" id="A0A9D1JNF4"/>
<feature type="domain" description="EngB-type G" evidence="11">
    <location>
        <begin position="19"/>
        <end position="187"/>
    </location>
</feature>
<sequence length="187" mass="21504">MNGTFVISAEKLSQCPDTVLPEFPLLGRSNVGKSSFINALANNRKLAKTSNTPGKTRLINFFNFADEFMIADLPGYGYAKVSKEAQNKWQKYLEEYLLKREQIKSLIQLIDGRHDIQKNDYQMREWVMAYDLPIFTIVTKMDYVPRGKQLNVIKKVEKEFGGLVLPFSAVDNHFNNAIFEKLLQTED</sequence>
<dbReference type="HAMAP" id="MF_00321">
    <property type="entry name" value="GTPase_EngB"/>
    <property type="match status" value="1"/>
</dbReference>
<comment type="caution">
    <text evidence="12">The sequence shown here is derived from an EMBL/GenBank/DDBJ whole genome shotgun (WGS) entry which is preliminary data.</text>
</comment>
<dbReference type="PANTHER" id="PTHR11649">
    <property type="entry name" value="MSS1/TRME-RELATED GTP-BINDING PROTEIN"/>
    <property type="match status" value="1"/>
</dbReference>
<accession>A0A9D1JNF4</accession>
<dbReference type="CDD" id="cd01876">
    <property type="entry name" value="YihA_EngB"/>
    <property type="match status" value="1"/>
</dbReference>
<reference evidence="12" key="1">
    <citation type="submission" date="2020-10" db="EMBL/GenBank/DDBJ databases">
        <authorList>
            <person name="Gilroy R."/>
        </authorList>
    </citation>
    <scope>NUCLEOTIDE SEQUENCE</scope>
    <source>
        <strain evidence="12">6276</strain>
    </source>
</reference>
<dbReference type="Pfam" id="PF01926">
    <property type="entry name" value="MMR_HSR1"/>
    <property type="match status" value="1"/>
</dbReference>
<dbReference type="Gene3D" id="3.40.50.300">
    <property type="entry name" value="P-loop containing nucleotide triphosphate hydrolases"/>
    <property type="match status" value="1"/>
</dbReference>
<dbReference type="InterPro" id="IPR030393">
    <property type="entry name" value="G_ENGB_dom"/>
</dbReference>
<dbReference type="Proteomes" id="UP000823928">
    <property type="component" value="Unassembled WGS sequence"/>
</dbReference>
<dbReference type="PANTHER" id="PTHR11649:SF13">
    <property type="entry name" value="ENGB-TYPE G DOMAIN-CONTAINING PROTEIN"/>
    <property type="match status" value="1"/>
</dbReference>
<dbReference type="GO" id="GO:0005525">
    <property type="term" value="F:GTP binding"/>
    <property type="evidence" value="ECO:0007669"/>
    <property type="project" value="UniProtKB-UniRule"/>
</dbReference>
<dbReference type="InterPro" id="IPR019987">
    <property type="entry name" value="GTP-bd_ribosome_bio_YsxC"/>
</dbReference>
<protein>
    <recommendedName>
        <fullName evidence="10">Probable GTP-binding protein EngB</fullName>
    </recommendedName>
</protein>
<evidence type="ECO:0000256" key="5">
    <source>
        <dbReference type="ARBA" id="ARBA00022741"/>
    </source>
</evidence>
<evidence type="ECO:0000313" key="12">
    <source>
        <dbReference type="EMBL" id="HIS36992.1"/>
    </source>
</evidence>
<dbReference type="SUPFAM" id="SSF52540">
    <property type="entry name" value="P-loop containing nucleoside triphosphate hydrolases"/>
    <property type="match status" value="1"/>
</dbReference>
<proteinExistence type="inferred from homology"/>
<keyword evidence="9 10" id="KW-0131">Cell cycle</keyword>
<keyword evidence="8 10" id="KW-0717">Septation</keyword>
<keyword evidence="4" id="KW-0479">Metal-binding</keyword>
<evidence type="ECO:0000256" key="6">
    <source>
        <dbReference type="ARBA" id="ARBA00022842"/>
    </source>
</evidence>
<keyword evidence="6" id="KW-0460">Magnesium</keyword>
<dbReference type="EMBL" id="DVIU01000203">
    <property type="protein sequence ID" value="HIS36992.1"/>
    <property type="molecule type" value="Genomic_DNA"/>
</dbReference>
<gene>
    <name evidence="10" type="primary">engB</name>
    <name evidence="12" type="ORF">IAC10_10260</name>
</gene>
<evidence type="ECO:0000256" key="9">
    <source>
        <dbReference type="ARBA" id="ARBA00023306"/>
    </source>
</evidence>
<name>A0A9D1JNF4_9BACT</name>
<dbReference type="NCBIfam" id="TIGR03598">
    <property type="entry name" value="GTPase_YsxC"/>
    <property type="match status" value="1"/>
</dbReference>
<keyword evidence="5 10" id="KW-0547">Nucleotide-binding</keyword>
<keyword evidence="3 10" id="KW-0132">Cell division</keyword>
<comment type="similarity">
    <text evidence="2 10">Belongs to the TRAFAC class TrmE-Era-EngA-EngB-Septin-like GTPase superfamily. EngB GTPase family.</text>
</comment>
<evidence type="ECO:0000256" key="7">
    <source>
        <dbReference type="ARBA" id="ARBA00023134"/>
    </source>
</evidence>
<comment type="cofactor">
    <cofactor evidence="1">
        <name>Mg(2+)</name>
        <dbReference type="ChEBI" id="CHEBI:18420"/>
    </cofactor>
</comment>
<organism evidence="12 13">
    <name type="scientific">Candidatus Scatousia excrementigallinarum</name>
    <dbReference type="NCBI Taxonomy" id="2840935"/>
    <lineage>
        <taxon>Bacteria</taxon>
        <taxon>Candidatus Scatousia</taxon>
    </lineage>
</organism>
<evidence type="ECO:0000256" key="10">
    <source>
        <dbReference type="HAMAP-Rule" id="MF_00321"/>
    </source>
</evidence>
<keyword evidence="7 10" id="KW-0342">GTP-binding</keyword>
<dbReference type="PROSITE" id="PS51706">
    <property type="entry name" value="G_ENGB"/>
    <property type="match status" value="1"/>
</dbReference>
<evidence type="ECO:0000256" key="4">
    <source>
        <dbReference type="ARBA" id="ARBA00022723"/>
    </source>
</evidence>
<dbReference type="InterPro" id="IPR027417">
    <property type="entry name" value="P-loop_NTPase"/>
</dbReference>
<comment type="function">
    <text evidence="10">Necessary for normal cell division and for the maintenance of normal septation.</text>
</comment>
<evidence type="ECO:0000256" key="1">
    <source>
        <dbReference type="ARBA" id="ARBA00001946"/>
    </source>
</evidence>
<evidence type="ECO:0000256" key="8">
    <source>
        <dbReference type="ARBA" id="ARBA00023210"/>
    </source>
</evidence>
<reference evidence="12" key="2">
    <citation type="journal article" date="2021" name="PeerJ">
        <title>Extensive microbial diversity within the chicken gut microbiome revealed by metagenomics and culture.</title>
        <authorList>
            <person name="Gilroy R."/>
            <person name="Ravi A."/>
            <person name="Getino M."/>
            <person name="Pursley I."/>
            <person name="Horton D.L."/>
            <person name="Alikhan N.F."/>
            <person name="Baker D."/>
            <person name="Gharbi K."/>
            <person name="Hall N."/>
            <person name="Watson M."/>
            <person name="Adriaenssens E.M."/>
            <person name="Foster-Nyarko E."/>
            <person name="Jarju S."/>
            <person name="Secka A."/>
            <person name="Antonio M."/>
            <person name="Oren A."/>
            <person name="Chaudhuri R.R."/>
            <person name="La Ragione R."/>
            <person name="Hildebrand F."/>
            <person name="Pallen M.J."/>
        </authorList>
    </citation>
    <scope>NUCLEOTIDE SEQUENCE</scope>
    <source>
        <strain evidence="12">6276</strain>
    </source>
</reference>
<evidence type="ECO:0000256" key="3">
    <source>
        <dbReference type="ARBA" id="ARBA00022618"/>
    </source>
</evidence>